<evidence type="ECO:0000313" key="1">
    <source>
        <dbReference type="EMBL" id="SVB68195.1"/>
    </source>
</evidence>
<reference evidence="1" key="1">
    <citation type="submission" date="2018-05" db="EMBL/GenBank/DDBJ databases">
        <authorList>
            <person name="Lanie J.A."/>
            <person name="Ng W.-L."/>
            <person name="Kazmierczak K.M."/>
            <person name="Andrzejewski T.M."/>
            <person name="Davidsen T.M."/>
            <person name="Wayne K.J."/>
            <person name="Tettelin H."/>
            <person name="Glass J.I."/>
            <person name="Rusch D."/>
            <person name="Podicherti R."/>
            <person name="Tsui H.-C.T."/>
            <person name="Winkler M.E."/>
        </authorList>
    </citation>
    <scope>NUCLEOTIDE SEQUENCE</scope>
</reference>
<protein>
    <recommendedName>
        <fullName evidence="2">Fe2OG dioxygenase domain-containing protein</fullName>
    </recommendedName>
</protein>
<proteinExistence type="predicted"/>
<dbReference type="GO" id="GO:0046872">
    <property type="term" value="F:metal ion binding"/>
    <property type="evidence" value="ECO:0007669"/>
    <property type="project" value="UniProtKB-ARBA"/>
</dbReference>
<dbReference type="Gene3D" id="2.60.120.620">
    <property type="entry name" value="q2cbj1_9rhob like domain"/>
    <property type="match status" value="1"/>
</dbReference>
<dbReference type="InterPro" id="IPR008775">
    <property type="entry name" value="Phytyl_CoA_dOase-like"/>
</dbReference>
<name>A0A382G081_9ZZZZ</name>
<gene>
    <name evidence="1" type="ORF">METZ01_LOCUS221049</name>
</gene>
<organism evidence="1">
    <name type="scientific">marine metagenome</name>
    <dbReference type="NCBI Taxonomy" id="408172"/>
    <lineage>
        <taxon>unclassified sequences</taxon>
        <taxon>metagenomes</taxon>
        <taxon>ecological metagenomes</taxon>
    </lineage>
</organism>
<dbReference type="PANTHER" id="PTHR20883:SF48">
    <property type="entry name" value="ECTOINE DIOXYGENASE"/>
    <property type="match status" value="1"/>
</dbReference>
<accession>A0A382G081</accession>
<sequence length="224" mass="26067">MTNPDNDWRISLIPTEDQVGFYHENGYLKFGRIFTKSELDTLRNYVDQMIVNLPPETRPEQMDVPHFTNPFLFKYLTHPTVLDVIECFIGPNIVLWSSHFISKRSRDGLAVPWHQDGVYWGNRLQPMRVITMWLAVDASTVDNGCMRVIAESHKQKHLQYKDVDTKKHLFGREIINKDLNRSEGIDLELEVGECHFHDAFTAHASNPNKSGKRRCGYTMRYMPA</sequence>
<dbReference type="GO" id="GO:0016491">
    <property type="term" value="F:oxidoreductase activity"/>
    <property type="evidence" value="ECO:0007669"/>
    <property type="project" value="UniProtKB-ARBA"/>
</dbReference>
<dbReference type="SUPFAM" id="SSF51197">
    <property type="entry name" value="Clavaminate synthase-like"/>
    <property type="match status" value="1"/>
</dbReference>
<dbReference type="Pfam" id="PF05721">
    <property type="entry name" value="PhyH"/>
    <property type="match status" value="1"/>
</dbReference>
<evidence type="ECO:0008006" key="2">
    <source>
        <dbReference type="Google" id="ProtNLM"/>
    </source>
</evidence>
<dbReference type="EMBL" id="UINC01052642">
    <property type="protein sequence ID" value="SVB68195.1"/>
    <property type="molecule type" value="Genomic_DNA"/>
</dbReference>
<dbReference type="PANTHER" id="PTHR20883">
    <property type="entry name" value="PHYTANOYL-COA DIOXYGENASE DOMAIN CONTAINING 1"/>
    <property type="match status" value="1"/>
</dbReference>
<dbReference type="AlphaFoldDB" id="A0A382G081"/>
<feature type="non-terminal residue" evidence="1">
    <location>
        <position position="224"/>
    </location>
</feature>